<reference evidence="1 2" key="1">
    <citation type="submission" date="2023-11" db="EMBL/GenBank/DDBJ databases">
        <authorList>
            <person name="Okamura Y."/>
        </authorList>
    </citation>
    <scope>NUCLEOTIDE SEQUENCE [LARGE SCALE GENOMIC DNA]</scope>
</reference>
<dbReference type="InterPro" id="IPR052614">
    <property type="entry name" value="CFAP65"/>
</dbReference>
<protein>
    <recommendedName>
        <fullName evidence="3">Coiled-coil domain-containing protein 108</fullName>
    </recommendedName>
</protein>
<proteinExistence type="predicted"/>
<organism evidence="1 2">
    <name type="scientific">Leptosia nina</name>
    <dbReference type="NCBI Taxonomy" id="320188"/>
    <lineage>
        <taxon>Eukaryota</taxon>
        <taxon>Metazoa</taxon>
        <taxon>Ecdysozoa</taxon>
        <taxon>Arthropoda</taxon>
        <taxon>Hexapoda</taxon>
        <taxon>Insecta</taxon>
        <taxon>Pterygota</taxon>
        <taxon>Neoptera</taxon>
        <taxon>Endopterygota</taxon>
        <taxon>Lepidoptera</taxon>
        <taxon>Glossata</taxon>
        <taxon>Ditrysia</taxon>
        <taxon>Papilionoidea</taxon>
        <taxon>Pieridae</taxon>
        <taxon>Pierinae</taxon>
        <taxon>Leptosia</taxon>
    </lineage>
</organism>
<dbReference type="Gene3D" id="2.60.40.10">
    <property type="entry name" value="Immunoglobulins"/>
    <property type="match status" value="4"/>
</dbReference>
<dbReference type="PANTHER" id="PTHR46127">
    <property type="entry name" value="CILIA- AND FLAGELLA-ASSOCIATED PROTEIN 65"/>
    <property type="match status" value="1"/>
</dbReference>
<evidence type="ECO:0000313" key="2">
    <source>
        <dbReference type="Proteomes" id="UP001497472"/>
    </source>
</evidence>
<dbReference type="InterPro" id="IPR013783">
    <property type="entry name" value="Ig-like_fold"/>
</dbReference>
<evidence type="ECO:0000313" key="1">
    <source>
        <dbReference type="EMBL" id="CAK1545263.1"/>
    </source>
</evidence>
<dbReference type="EMBL" id="CAVLEF010000006">
    <property type="protein sequence ID" value="CAK1545263.1"/>
    <property type="molecule type" value="Genomic_DNA"/>
</dbReference>
<dbReference type="AlphaFoldDB" id="A0AAV1J8D1"/>
<dbReference type="Proteomes" id="UP001497472">
    <property type="component" value="Unassembled WGS sequence"/>
</dbReference>
<sequence length="1219" mass="138410">MQNVSLDSISDTRIVDFGCLPVDLEMEKCITLQNTSSKVLTYRISHMYIENNVDKVFKVAIVSKPIEPLDSVTVTITFKPNIPGQSFTNYYLIDDVLGNFYRLTVTGKCFGPNVTIDTRKLVFRICKTVTEQRRETIKIINKSPIDAPYQWLLPVTGQGYFQISTGNCGVIRAFETITATVHFSGIALGIYTCELVCLVLNQEPLFLNVIAAVVLPGNPLYNINDHVFEKGFKRKRRSTHLMENNLSRLTYIPSASVYDTYLDFGTGSVSDVTLNISQTLCVTNHHQEEDAFVVWLLDPDNVFSIDPFESIVPPSESRLFTIRFRPNFDNEAYGFLLCGDCQHKVYDSDNTGEVKIKHTWFRVPCIGNTLGPCTDWSTDWDCPTEVVLPPTVPSRTSFTNFMLSNKYDIPMQFKFEAPPETNYVLIPMCGIVQGRGWQIISVALEPKTSGQYCETWDIVINKYQKARLCLFGNAEISEVEVMSHGYNPATHAMYEFQPTITGCSNYCSAYLHNHTRMSVHMRVLNSVSWLGADNNGTIVLPPKEILRYHWWFFPKEHNKVYETTVTCSCVCLIDDKPVGEPTEIFVHISGFSELPDLRVLPKSLNLHDAVVGESVPFSITLYNYGSCYFTSKLYYYTNGMGDDFSGDKFEMDSAVNSLKPSNHCEVKMVATAHGAGSRQVDIKYTVLFRTEYDEVEEIQPIKKTICIVWYDGIYPTIKVKRTISVKCPVILSNHCVWKIVNVEELNKALQNCRPNRPVNVNLYAPDLCLRSQQVELIFVMGCVYNVPAPWNLRREKICDCEMVEVQVGISTYVMRHTCIHRSLVELTPESGIVSPDSPCLLHLKLQYCLEGKNTLCYVLTMPNHRTINIFIHIFTHVKSRGVLTPLRRNVESNEFLTILDCGRVPINNLDPVIRIVWLYNPTDVFTTWRLLRGNTTSPNTVIRCLQYFAEVPPVDKLGVPFAFMPTEMIDYEMTFYCSFGYEIVKILVKGQGGLPNSIETRLDIPSYVEQRIRNAYTENVRENSQHSKHSDDAMVGSSTAQNDRVDYYDGVHTAGTIDIYGINDSPPFVLDLKKPQPSYLALSISVCSKGQRDGYPKMLMRQMWEQTPPYDLQSSDFNDYGSSGSGLSGNNMTVADIIRIIDGILWDALHSKMFKYHLQYYAKEDIPTYGQLVKVMEGDAKPMLSRRVTSGICDAIVNKAIFHVYNLNSKREMTILEAE</sequence>
<keyword evidence="2" id="KW-1185">Reference proteome</keyword>
<gene>
    <name evidence="1" type="ORF">LNINA_LOCUS4939</name>
</gene>
<comment type="caution">
    <text evidence="1">The sequence shown here is derived from an EMBL/GenBank/DDBJ whole genome shotgun (WGS) entry which is preliminary data.</text>
</comment>
<dbReference type="PANTHER" id="PTHR46127:SF1">
    <property type="entry name" value="CILIA- AND FLAGELLA-ASSOCIATED PROTEIN 65"/>
    <property type="match status" value="1"/>
</dbReference>
<name>A0AAV1J8D1_9NEOP</name>
<evidence type="ECO:0008006" key="3">
    <source>
        <dbReference type="Google" id="ProtNLM"/>
    </source>
</evidence>
<accession>A0AAV1J8D1</accession>